<dbReference type="AlphaFoldDB" id="A0AAC9NTG7"/>
<evidence type="ECO:0000313" key="3">
    <source>
        <dbReference type="Proteomes" id="UP000182101"/>
    </source>
</evidence>
<proteinExistence type="predicted"/>
<protein>
    <recommendedName>
        <fullName evidence="1">3'-5' exoribonuclease Rv2179c-like domain-containing protein</fullName>
    </recommendedName>
</protein>
<dbReference type="EMBL" id="CP018025">
    <property type="protein sequence ID" value="APD92178.1"/>
    <property type="molecule type" value="Genomic_DNA"/>
</dbReference>
<accession>A0AAC9NTG7</accession>
<organism evidence="2 3">
    <name type="scientific">Alteromonas mediterranea</name>
    <dbReference type="NCBI Taxonomy" id="314275"/>
    <lineage>
        <taxon>Bacteria</taxon>
        <taxon>Pseudomonadati</taxon>
        <taxon>Pseudomonadota</taxon>
        <taxon>Gammaproteobacteria</taxon>
        <taxon>Alteromonadales</taxon>
        <taxon>Alteromonadaceae</taxon>
        <taxon>Alteromonas/Salinimonas group</taxon>
        <taxon>Alteromonas</taxon>
    </lineage>
</organism>
<keyword evidence="2" id="KW-0614">Plasmid</keyword>
<sequence length="203" mass="22739">MHKTSPIICAIDLQAAGLKDNSIIYSIGGHLGNVLTGETLGTFYERCSHTQRGRGACEETKNIWDDYVGKPAHREAFDPNIPRKSLEDALSALNRFIVQTLNDKCEAHDTLSLVTQHGPEQAKMLEHAIKSSGINPVWEEKNQHGISSLSFIYSLILNKELEDAEPHYDGYRKVAKHEAKHLFKLAHTAMLRLHDKCELSAIL</sequence>
<dbReference type="RefSeq" id="WP_071960791.1">
    <property type="nucleotide sequence ID" value="NZ_CP018025.1"/>
</dbReference>
<dbReference type="InterPro" id="IPR033390">
    <property type="entry name" value="Rv2179c-like"/>
</dbReference>
<feature type="domain" description="3'-5' exoribonuclease Rv2179c-like" evidence="1">
    <location>
        <begin position="10"/>
        <end position="189"/>
    </location>
</feature>
<reference evidence="2 3" key="1">
    <citation type="submission" date="2016-11" db="EMBL/GenBank/DDBJ databases">
        <title>Networking in microbes: conjugative elements and plasmids in the genus Alteromonas.</title>
        <authorList>
            <person name="Lopez-Perez M."/>
            <person name="Ramon-Marco N."/>
            <person name="Rodriguez-Valera F."/>
        </authorList>
    </citation>
    <scope>NUCLEOTIDE SEQUENCE [LARGE SCALE GENOMIC DNA]</scope>
    <source>
        <strain evidence="2 3">CP48</strain>
        <plasmid evidence="3">pamcp48-600</plasmid>
    </source>
</reference>
<dbReference type="Pfam" id="PF16473">
    <property type="entry name" value="Rv2179c-like"/>
    <property type="match status" value="1"/>
</dbReference>
<name>A0AAC9NTG7_9ALTE</name>
<dbReference type="Proteomes" id="UP000182101">
    <property type="component" value="Plasmid pAMCP48-600"/>
</dbReference>
<evidence type="ECO:0000259" key="1">
    <source>
        <dbReference type="Pfam" id="PF16473"/>
    </source>
</evidence>
<evidence type="ECO:0000313" key="2">
    <source>
        <dbReference type="EMBL" id="APD92178.1"/>
    </source>
</evidence>
<gene>
    <name evidence="2" type="ORF">BM524_19860</name>
</gene>
<geneLocation type="plasmid" evidence="3">
    <name>pamcp48-600</name>
</geneLocation>